<reference evidence="1 2" key="1">
    <citation type="journal article" date="2019" name="Int. J. Syst. Evol. Microbiol.">
        <title>The Global Catalogue of Microorganisms (GCM) 10K type strain sequencing project: providing services to taxonomists for standard genome sequencing and annotation.</title>
        <authorList>
            <consortium name="The Broad Institute Genomics Platform"/>
            <consortium name="The Broad Institute Genome Sequencing Center for Infectious Disease"/>
            <person name="Wu L."/>
            <person name="Ma J."/>
        </authorList>
    </citation>
    <scope>NUCLEOTIDE SEQUENCE [LARGE SCALE GENOMIC DNA]</scope>
    <source>
        <strain evidence="1 2">JCM 6921</strain>
    </source>
</reference>
<sequence length="64" mass="7075">MRTGRSRLGIGRVLDCAHQLRAAHSGRRVRPVLVLEKRPTGAQWAMLAESPGIRLAWAPEFTGL</sequence>
<protein>
    <recommendedName>
        <fullName evidence="3">Transposase</fullName>
    </recommendedName>
</protein>
<organism evidence="1 2">
    <name type="scientific">Streptomyces glaucosporus</name>
    <dbReference type="NCBI Taxonomy" id="284044"/>
    <lineage>
        <taxon>Bacteria</taxon>
        <taxon>Bacillati</taxon>
        <taxon>Actinomycetota</taxon>
        <taxon>Actinomycetes</taxon>
        <taxon>Kitasatosporales</taxon>
        <taxon>Streptomycetaceae</taxon>
        <taxon>Streptomyces</taxon>
    </lineage>
</organism>
<dbReference type="EMBL" id="BAAATJ010000029">
    <property type="protein sequence ID" value="GAA2412919.1"/>
    <property type="molecule type" value="Genomic_DNA"/>
</dbReference>
<evidence type="ECO:0000313" key="1">
    <source>
        <dbReference type="EMBL" id="GAA2412919.1"/>
    </source>
</evidence>
<dbReference type="RefSeq" id="WP_344633199.1">
    <property type="nucleotide sequence ID" value="NZ_BAAATJ010000029.1"/>
</dbReference>
<dbReference type="Proteomes" id="UP001500058">
    <property type="component" value="Unassembled WGS sequence"/>
</dbReference>
<evidence type="ECO:0000313" key="2">
    <source>
        <dbReference type="Proteomes" id="UP001500058"/>
    </source>
</evidence>
<gene>
    <name evidence="1" type="ORF">GCM10010420_47970</name>
</gene>
<comment type="caution">
    <text evidence="1">The sequence shown here is derived from an EMBL/GenBank/DDBJ whole genome shotgun (WGS) entry which is preliminary data.</text>
</comment>
<evidence type="ECO:0008006" key="3">
    <source>
        <dbReference type="Google" id="ProtNLM"/>
    </source>
</evidence>
<name>A0ABN3ITZ4_9ACTN</name>
<keyword evidence="2" id="KW-1185">Reference proteome</keyword>
<accession>A0ABN3ITZ4</accession>
<proteinExistence type="predicted"/>